<evidence type="ECO:0000256" key="1">
    <source>
        <dbReference type="ARBA" id="ARBA00004117"/>
    </source>
</evidence>
<comment type="caution">
    <text evidence="11">The sequence shown here is derived from an EMBL/GenBank/DDBJ whole genome shotgun (WGS) entry which is preliminary data.</text>
</comment>
<accession>A0ABT7DUJ7</accession>
<evidence type="ECO:0000259" key="10">
    <source>
        <dbReference type="Pfam" id="PF22692"/>
    </source>
</evidence>
<dbReference type="InterPro" id="IPR010930">
    <property type="entry name" value="Flg_bb/hook_C_dom"/>
</dbReference>
<sequence length="244" mass="25766">MDRMIYIAMTGASQAMNRQATVSNNLANAATPGFRAELAAFRALPVVGEGAATRAYVAQQTVGSDFSPGVLQQTNRDLDVAVEGAGWIAVQANGGEAYTRDGSFEIDANGLLRTRSGLPVIGDAGPITLPPGSRISIARDGTVSASLASNPSQTNDVGRIKLVNPDERTLERGSDGLFRPRDGSTAQADASVKVSNGSLERSNVNVVESLVDMIGYQRHYEMQLKLLQTAEQNASRSAQILTLS</sequence>
<evidence type="ECO:0000256" key="6">
    <source>
        <dbReference type="RuleBase" id="RU362116"/>
    </source>
</evidence>
<gene>
    <name evidence="11" type="primary">flgF</name>
    <name evidence="11" type="ORF">PZA18_06720</name>
</gene>
<dbReference type="InterPro" id="IPR053967">
    <property type="entry name" value="LlgE_F_G-like_D1"/>
</dbReference>
<evidence type="ECO:0000256" key="4">
    <source>
        <dbReference type="ARBA" id="ARBA00038560"/>
    </source>
</evidence>
<keyword evidence="11" id="KW-0969">Cilium</keyword>
<dbReference type="Pfam" id="PF22692">
    <property type="entry name" value="LlgE_F_G_D1"/>
    <property type="match status" value="1"/>
</dbReference>
<name>A0ABT7DUJ7_9NEIS</name>
<keyword evidence="3 6" id="KW-0975">Bacterial flagellum</keyword>
<dbReference type="InterPro" id="IPR019776">
    <property type="entry name" value="Flagellar_basal_body_rod_CS"/>
</dbReference>
<feature type="domain" description="Flagellar basal-body/hook protein C-terminal" evidence="9">
    <location>
        <begin position="196"/>
        <end position="240"/>
    </location>
</feature>
<reference evidence="11" key="1">
    <citation type="submission" date="2023-03" db="EMBL/GenBank/DDBJ databases">
        <title>Chitinimonas shenzhenensis gen. nov., sp. nov., a novel member of family Burkholderiaceae isolated from activated sludge collected in Shen Zhen, China.</title>
        <authorList>
            <person name="Wang X."/>
        </authorList>
    </citation>
    <scope>NUCLEOTIDE SEQUENCE</scope>
    <source>
        <strain evidence="11">DQS-5</strain>
    </source>
</reference>
<keyword evidence="11" id="KW-0966">Cell projection</keyword>
<comment type="subunit">
    <text evidence="4 6">The basal body constitutes a major portion of the flagellar organelle and consists of five rings (E,L,P,S, and M) mounted on a central rod. The rod consists of about 26 subunits of FlgG in the distal portion, and FlgB, FlgC and FlgF are thought to build up the proximal portion of the rod with about 6 subunits each.</text>
</comment>
<comment type="similarity">
    <text evidence="2 6">Belongs to the flagella basal body rod proteins family.</text>
</comment>
<dbReference type="InterPro" id="IPR012836">
    <property type="entry name" value="FlgF"/>
</dbReference>
<evidence type="ECO:0000259" key="8">
    <source>
        <dbReference type="Pfam" id="PF00460"/>
    </source>
</evidence>
<protein>
    <recommendedName>
        <fullName evidence="5 6">Flagellar basal-body rod protein FlgF</fullName>
    </recommendedName>
</protein>
<evidence type="ECO:0000313" key="12">
    <source>
        <dbReference type="Proteomes" id="UP001172778"/>
    </source>
</evidence>
<dbReference type="NCBIfam" id="NF009280">
    <property type="entry name" value="PRK12640.1"/>
    <property type="match status" value="1"/>
</dbReference>
<feature type="domain" description="Flagellar hook protein FlgE/F/G-like D1" evidence="10">
    <location>
        <begin position="81"/>
        <end position="145"/>
    </location>
</feature>
<dbReference type="PROSITE" id="PS00588">
    <property type="entry name" value="FLAGELLA_BB_ROD"/>
    <property type="match status" value="1"/>
</dbReference>
<evidence type="ECO:0000256" key="5">
    <source>
        <dbReference type="ARBA" id="ARBA00040228"/>
    </source>
</evidence>
<evidence type="ECO:0000256" key="7">
    <source>
        <dbReference type="SAM" id="MobiDB-lite"/>
    </source>
</evidence>
<dbReference type="NCBIfam" id="TIGR02490">
    <property type="entry name" value="flgF"/>
    <property type="match status" value="1"/>
</dbReference>
<evidence type="ECO:0000256" key="3">
    <source>
        <dbReference type="ARBA" id="ARBA00023143"/>
    </source>
</evidence>
<dbReference type="InterPro" id="IPR020013">
    <property type="entry name" value="Flagellar_FlgE/F/G"/>
</dbReference>
<dbReference type="PANTHER" id="PTHR30435:SF18">
    <property type="entry name" value="FLAGELLAR BASAL-BODY ROD PROTEIN FLGF"/>
    <property type="match status" value="1"/>
</dbReference>
<proteinExistence type="inferred from homology"/>
<dbReference type="Proteomes" id="UP001172778">
    <property type="component" value="Unassembled WGS sequence"/>
</dbReference>
<comment type="subcellular location">
    <subcellularLocation>
        <location evidence="1 6">Bacterial flagellum basal body</location>
    </subcellularLocation>
</comment>
<dbReference type="RefSeq" id="WP_284100045.1">
    <property type="nucleotide sequence ID" value="NZ_JARRAF010000006.1"/>
</dbReference>
<evidence type="ECO:0000256" key="2">
    <source>
        <dbReference type="ARBA" id="ARBA00009677"/>
    </source>
</evidence>
<evidence type="ECO:0000259" key="9">
    <source>
        <dbReference type="Pfam" id="PF06429"/>
    </source>
</evidence>
<dbReference type="InterPro" id="IPR037925">
    <property type="entry name" value="FlgE/F/G-like"/>
</dbReference>
<feature type="region of interest" description="Disordered" evidence="7">
    <location>
        <begin position="170"/>
        <end position="194"/>
    </location>
</feature>
<dbReference type="SUPFAM" id="SSF117143">
    <property type="entry name" value="Flagellar hook protein flgE"/>
    <property type="match status" value="1"/>
</dbReference>
<dbReference type="Pfam" id="PF06429">
    <property type="entry name" value="Flg_bbr_C"/>
    <property type="match status" value="1"/>
</dbReference>
<keyword evidence="11" id="KW-0282">Flagellum</keyword>
<dbReference type="InterPro" id="IPR001444">
    <property type="entry name" value="Flag_bb_rod_N"/>
</dbReference>
<organism evidence="11 12">
    <name type="scientific">Parachitinimonas caeni</name>
    <dbReference type="NCBI Taxonomy" id="3031301"/>
    <lineage>
        <taxon>Bacteria</taxon>
        <taxon>Pseudomonadati</taxon>
        <taxon>Pseudomonadota</taxon>
        <taxon>Betaproteobacteria</taxon>
        <taxon>Neisseriales</taxon>
        <taxon>Chitinibacteraceae</taxon>
        <taxon>Parachitinimonas</taxon>
    </lineage>
</organism>
<dbReference type="PANTHER" id="PTHR30435">
    <property type="entry name" value="FLAGELLAR PROTEIN"/>
    <property type="match status" value="1"/>
</dbReference>
<keyword evidence="12" id="KW-1185">Reference proteome</keyword>
<dbReference type="NCBIfam" id="TIGR03506">
    <property type="entry name" value="FlgEFG_subfam"/>
    <property type="match status" value="2"/>
</dbReference>
<evidence type="ECO:0000313" key="11">
    <source>
        <dbReference type="EMBL" id="MDK2123739.1"/>
    </source>
</evidence>
<feature type="domain" description="Flagellar basal body rod protein N-terminal" evidence="8">
    <location>
        <begin position="5"/>
        <end position="35"/>
    </location>
</feature>
<feature type="compositionally biased region" description="Basic and acidic residues" evidence="7">
    <location>
        <begin position="170"/>
        <end position="182"/>
    </location>
</feature>
<dbReference type="Pfam" id="PF00460">
    <property type="entry name" value="Flg_bb_rod"/>
    <property type="match status" value="1"/>
</dbReference>
<feature type="compositionally biased region" description="Polar residues" evidence="7">
    <location>
        <begin position="184"/>
        <end position="194"/>
    </location>
</feature>
<dbReference type="EMBL" id="JARRAF010000006">
    <property type="protein sequence ID" value="MDK2123739.1"/>
    <property type="molecule type" value="Genomic_DNA"/>
</dbReference>